<dbReference type="InterPro" id="IPR002942">
    <property type="entry name" value="S4_RNA-bd"/>
</dbReference>
<dbReference type="GO" id="GO:0003723">
    <property type="term" value="F:RNA binding"/>
    <property type="evidence" value="ECO:0007669"/>
    <property type="project" value="UniProtKB-KW"/>
</dbReference>
<keyword evidence="4" id="KW-0346">Stress response</keyword>
<accession>A0A1H9V299</accession>
<dbReference type="AlphaFoldDB" id="A0A1H9V299"/>
<dbReference type="CDD" id="cd00165">
    <property type="entry name" value="S4"/>
    <property type="match status" value="1"/>
</dbReference>
<evidence type="ECO:0000313" key="4">
    <source>
        <dbReference type="EMBL" id="SES15494.1"/>
    </source>
</evidence>
<evidence type="ECO:0000256" key="1">
    <source>
        <dbReference type="PROSITE-ProRule" id="PRU00182"/>
    </source>
</evidence>
<dbReference type="STRING" id="641238.SAMN04490244_106169"/>
<dbReference type="PROSITE" id="PS50889">
    <property type="entry name" value="S4"/>
    <property type="match status" value="1"/>
</dbReference>
<feature type="domain" description="RNA-binding S4" evidence="3">
    <location>
        <begin position="11"/>
        <end position="76"/>
    </location>
</feature>
<dbReference type="OrthoDB" id="9797176at2"/>
<reference evidence="4 5" key="1">
    <citation type="submission" date="2016-10" db="EMBL/GenBank/DDBJ databases">
        <authorList>
            <person name="de Groot N.N."/>
        </authorList>
    </citation>
    <scope>NUCLEOTIDE SEQUENCE [LARGE SCALE GENOMIC DNA]</scope>
    <source>
        <strain evidence="4 5">DSM 23042</strain>
    </source>
</reference>
<dbReference type="SUPFAM" id="SSF55174">
    <property type="entry name" value="Alpha-L RNA-binding motif"/>
    <property type="match status" value="1"/>
</dbReference>
<dbReference type="Pfam" id="PF01479">
    <property type="entry name" value="S4"/>
    <property type="match status" value="1"/>
</dbReference>
<dbReference type="EMBL" id="FOGU01000006">
    <property type="protein sequence ID" value="SES15494.1"/>
    <property type="molecule type" value="Genomic_DNA"/>
</dbReference>
<dbReference type="Gene3D" id="3.10.290.10">
    <property type="entry name" value="RNA-binding S4 domain"/>
    <property type="match status" value="1"/>
</dbReference>
<sequence length="127" mass="14086">MGDPAEEPARIRLDKWLYFARFFKTRALAAKVVTAGQVRVNATRVSKPSRSVGPGDVLTFPQARAVRVVRIRAAGERRGPAPEAQTLYEDLSPEPRRDGTEPRREAGGRPTKKARRNMLPKSGPPLE</sequence>
<protein>
    <submittedName>
        <fullName evidence="4">Heat shock protein Hsp15</fullName>
    </submittedName>
</protein>
<dbReference type="SMART" id="SM00363">
    <property type="entry name" value="S4"/>
    <property type="match status" value="1"/>
</dbReference>
<dbReference type="Proteomes" id="UP000198885">
    <property type="component" value="Unassembled WGS sequence"/>
</dbReference>
<evidence type="ECO:0000259" key="3">
    <source>
        <dbReference type="SMART" id="SM00363"/>
    </source>
</evidence>
<organism evidence="4 5">
    <name type="scientific">Tranquillimonas rosea</name>
    <dbReference type="NCBI Taxonomy" id="641238"/>
    <lineage>
        <taxon>Bacteria</taxon>
        <taxon>Pseudomonadati</taxon>
        <taxon>Pseudomonadota</taxon>
        <taxon>Alphaproteobacteria</taxon>
        <taxon>Rhodobacterales</taxon>
        <taxon>Roseobacteraceae</taxon>
        <taxon>Tranquillimonas</taxon>
    </lineage>
</organism>
<name>A0A1H9V299_9RHOB</name>
<evidence type="ECO:0000256" key="2">
    <source>
        <dbReference type="SAM" id="MobiDB-lite"/>
    </source>
</evidence>
<evidence type="ECO:0000313" key="5">
    <source>
        <dbReference type="Proteomes" id="UP000198885"/>
    </source>
</evidence>
<keyword evidence="1" id="KW-0694">RNA-binding</keyword>
<proteinExistence type="predicted"/>
<dbReference type="InterPro" id="IPR036986">
    <property type="entry name" value="S4_RNA-bd_sf"/>
</dbReference>
<gene>
    <name evidence="4" type="ORF">SAMN04490244_106169</name>
</gene>
<feature type="compositionally biased region" description="Basic and acidic residues" evidence="2">
    <location>
        <begin position="93"/>
        <end position="107"/>
    </location>
</feature>
<feature type="region of interest" description="Disordered" evidence="2">
    <location>
        <begin position="74"/>
        <end position="127"/>
    </location>
</feature>
<keyword evidence="5" id="KW-1185">Reference proteome</keyword>
<dbReference type="RefSeq" id="WP_092693818.1">
    <property type="nucleotide sequence ID" value="NZ_FOGU01000006.1"/>
</dbReference>